<evidence type="ECO:0000313" key="3">
    <source>
        <dbReference type="Proteomes" id="UP000619788"/>
    </source>
</evidence>
<proteinExistence type="predicted"/>
<dbReference type="Gene3D" id="3.40.50.150">
    <property type="entry name" value="Vaccinia Virus protein VP39"/>
    <property type="match status" value="1"/>
</dbReference>
<reference evidence="2 3" key="1">
    <citation type="submission" date="2021-01" db="EMBL/GenBank/DDBJ databases">
        <title>Whole genome shotgun sequence of Planobispora siamensis NBRC 107568.</title>
        <authorList>
            <person name="Komaki H."/>
            <person name="Tamura T."/>
        </authorList>
    </citation>
    <scope>NUCLEOTIDE SEQUENCE [LARGE SCALE GENOMIC DNA]</scope>
    <source>
        <strain evidence="2 3">NBRC 107568</strain>
    </source>
</reference>
<organism evidence="2 3">
    <name type="scientific">Planobispora siamensis</name>
    <dbReference type="NCBI Taxonomy" id="936338"/>
    <lineage>
        <taxon>Bacteria</taxon>
        <taxon>Bacillati</taxon>
        <taxon>Actinomycetota</taxon>
        <taxon>Actinomycetes</taxon>
        <taxon>Streptosporangiales</taxon>
        <taxon>Streptosporangiaceae</taxon>
        <taxon>Planobispora</taxon>
    </lineage>
</organism>
<name>A0A8J3WL49_9ACTN</name>
<comment type="caution">
    <text evidence="2">The sequence shown here is derived from an EMBL/GenBank/DDBJ whole genome shotgun (WGS) entry which is preliminary data.</text>
</comment>
<evidence type="ECO:0000313" key="2">
    <source>
        <dbReference type="EMBL" id="GIH94879.1"/>
    </source>
</evidence>
<dbReference type="Pfam" id="PF13649">
    <property type="entry name" value="Methyltransf_25"/>
    <property type="match status" value="1"/>
</dbReference>
<dbReference type="CDD" id="cd02440">
    <property type="entry name" value="AdoMet_MTases"/>
    <property type="match status" value="1"/>
</dbReference>
<gene>
    <name evidence="2" type="ORF">Psi01_55090</name>
</gene>
<keyword evidence="3" id="KW-1185">Reference proteome</keyword>
<dbReference type="AlphaFoldDB" id="A0A8J3WL49"/>
<protein>
    <recommendedName>
        <fullName evidence="1">Methyltransferase domain-containing protein</fullName>
    </recommendedName>
</protein>
<dbReference type="SUPFAM" id="SSF53335">
    <property type="entry name" value="S-adenosyl-L-methionine-dependent methyltransferases"/>
    <property type="match status" value="1"/>
</dbReference>
<dbReference type="Proteomes" id="UP000619788">
    <property type="component" value="Unassembled WGS sequence"/>
</dbReference>
<sequence>MTALAFTIDNDADRDANVYDDEISEIYDLLYLRRGKDYAKEADVVTSLVRERAPHADSFLDVACGTGEHLRTLRERFSRVAGVELSPGMRARAQAKLPGVPVHPGDIRDFRLGWRFDAVSSLFGTVGYMADTDELDAAVASMGRHVAPGGVLIVEPWYFKDGFVDGHIGDDVVREEGRTVARVAKSVRVGDTVRRQAHFLVADGDGVRSFGHTQVMTLFSRQEYAAAFERAGFTPTCLEETGAMLDGRRLFIGVRQDGTAR</sequence>
<evidence type="ECO:0000259" key="1">
    <source>
        <dbReference type="Pfam" id="PF13649"/>
    </source>
</evidence>
<dbReference type="Gene3D" id="2.20.130.10">
    <property type="entry name" value="CAC2371-like domains"/>
    <property type="match status" value="1"/>
</dbReference>
<dbReference type="InterPro" id="IPR041698">
    <property type="entry name" value="Methyltransf_25"/>
</dbReference>
<accession>A0A8J3WL49</accession>
<feature type="domain" description="Methyltransferase" evidence="1">
    <location>
        <begin position="60"/>
        <end position="150"/>
    </location>
</feature>
<dbReference type="PANTHER" id="PTHR43591">
    <property type="entry name" value="METHYLTRANSFERASE"/>
    <property type="match status" value="1"/>
</dbReference>
<dbReference type="InterPro" id="IPR029063">
    <property type="entry name" value="SAM-dependent_MTases_sf"/>
</dbReference>
<dbReference type="EMBL" id="BOOJ01000047">
    <property type="protein sequence ID" value="GIH94879.1"/>
    <property type="molecule type" value="Genomic_DNA"/>
</dbReference>
<dbReference type="RefSeq" id="WP_204066991.1">
    <property type="nucleotide sequence ID" value="NZ_BOOJ01000047.1"/>
</dbReference>